<evidence type="ECO:0000313" key="2">
    <source>
        <dbReference type="Proteomes" id="UP000216335"/>
    </source>
</evidence>
<dbReference type="EMBL" id="NGJQ01000002">
    <property type="protein sequence ID" value="OZV63291.1"/>
    <property type="molecule type" value="Genomic_DNA"/>
</dbReference>
<reference evidence="1 2" key="1">
    <citation type="submission" date="2017-05" db="EMBL/GenBank/DDBJ databases">
        <title>The genome sequence of the facultative intracellular pathogen Brucella melitensis KIV-L.</title>
        <authorList>
            <person name="Pisarenko S."/>
            <person name="Kovalev D."/>
            <person name="Khachaturova A."/>
            <person name="Kulichenko A."/>
        </authorList>
    </citation>
    <scope>NUCLEOTIDE SEQUENCE [LARGE SCALE GENOMIC DNA]</scope>
    <source>
        <strain evidence="1 2">KIV-L</strain>
    </source>
</reference>
<proteinExistence type="predicted"/>
<organism evidence="1 2">
    <name type="scientific">Brucella melitensis</name>
    <dbReference type="NCBI Taxonomy" id="29459"/>
    <lineage>
        <taxon>Bacteria</taxon>
        <taxon>Pseudomonadati</taxon>
        <taxon>Pseudomonadota</taxon>
        <taxon>Alphaproteobacteria</taxon>
        <taxon>Hyphomicrobiales</taxon>
        <taxon>Brucellaceae</taxon>
        <taxon>Brucella/Ochrobactrum group</taxon>
        <taxon>Brucella</taxon>
    </lineage>
</organism>
<dbReference type="AlphaFoldDB" id="A0AB36PYE8"/>
<protein>
    <submittedName>
        <fullName evidence="1">Uncharacterized protein</fullName>
    </submittedName>
</protein>
<comment type="caution">
    <text evidence="1">The sequence shown here is derived from an EMBL/GenBank/DDBJ whole genome shotgun (WGS) entry which is preliminary data.</text>
</comment>
<evidence type="ECO:0000313" key="1">
    <source>
        <dbReference type="EMBL" id="OZV63291.1"/>
    </source>
</evidence>
<dbReference type="Proteomes" id="UP000216335">
    <property type="component" value="Unassembled WGS sequence"/>
</dbReference>
<gene>
    <name evidence="1" type="ORF">BI318_03020</name>
</gene>
<name>A0AB36PYE8_BRUML</name>
<sequence>MTIQVLSFISCCPTRNLCFVLTRTIIKLQSRNAASQQSREAPGAVSVSTQTLKPLYLFVLSHYPTQNCFALLLEML</sequence>
<accession>A0AB36PYE8</accession>